<dbReference type="EC" id="2.7.1.180" evidence="3 12"/>
<dbReference type="GO" id="GO:0016740">
    <property type="term" value="F:transferase activity"/>
    <property type="evidence" value="ECO:0007669"/>
    <property type="project" value="UniProtKB-KW"/>
</dbReference>
<keyword evidence="13" id="KW-1003">Cell membrane</keyword>
<evidence type="ECO:0000256" key="7">
    <source>
        <dbReference type="ARBA" id="ARBA00022723"/>
    </source>
</evidence>
<dbReference type="PANTHER" id="PTHR30040:SF2">
    <property type="entry name" value="FAD:PROTEIN FMN TRANSFERASE"/>
    <property type="match status" value="1"/>
</dbReference>
<keyword evidence="13" id="KW-0732">Signal</keyword>
<evidence type="ECO:0000256" key="8">
    <source>
        <dbReference type="ARBA" id="ARBA00022827"/>
    </source>
</evidence>
<dbReference type="SUPFAM" id="SSF143631">
    <property type="entry name" value="ApbE-like"/>
    <property type="match status" value="1"/>
</dbReference>
<dbReference type="InterPro" id="IPR024932">
    <property type="entry name" value="ApbE"/>
</dbReference>
<dbReference type="Pfam" id="PF02424">
    <property type="entry name" value="ApbE"/>
    <property type="match status" value="1"/>
</dbReference>
<keyword evidence="13" id="KW-0997">Cell inner membrane</keyword>
<keyword evidence="8 12" id="KW-0274">FAD</keyword>
<reference evidence="14 15" key="1">
    <citation type="submission" date="2021-10" db="EMBL/GenBank/DDBJ databases">
        <title>Alishewanella koreense sp. nov. isolated from seawater of southwestern coast in South Korea and the proposal for the reclassification of Rheinheimera perlucida and Rheinheimera tuosuensis as Arsukibacterium perlucida and Arsukibacterium tuosuensis.</title>
        <authorList>
            <person name="Kim K.H."/>
            <person name="Ruan W."/>
            <person name="Kim K.R."/>
            <person name="Baek J.H."/>
            <person name="Jeon C.O."/>
        </authorList>
    </citation>
    <scope>NUCLEOTIDE SEQUENCE [LARGE SCALE GENOMIC DNA]</scope>
    <source>
        <strain evidence="14 15">16-MA</strain>
    </source>
</reference>
<evidence type="ECO:0000256" key="5">
    <source>
        <dbReference type="ARBA" id="ARBA00022630"/>
    </source>
</evidence>
<organism evidence="14 15">
    <name type="scientific">Alishewanella maricola</name>
    <dbReference type="NCBI Taxonomy" id="2795740"/>
    <lineage>
        <taxon>Bacteria</taxon>
        <taxon>Pseudomonadati</taxon>
        <taxon>Pseudomonadota</taxon>
        <taxon>Gammaproteobacteria</taxon>
        <taxon>Alteromonadales</taxon>
        <taxon>Alteromonadaceae</taxon>
        <taxon>Alishewanella</taxon>
    </lineage>
</organism>
<dbReference type="PANTHER" id="PTHR30040">
    <property type="entry name" value="THIAMINE BIOSYNTHESIS LIPOPROTEIN APBE"/>
    <property type="match status" value="1"/>
</dbReference>
<evidence type="ECO:0000256" key="12">
    <source>
        <dbReference type="PIRNR" id="PIRNR006268"/>
    </source>
</evidence>
<keyword evidence="5 12" id="KW-0285">Flavoprotein</keyword>
<dbReference type="RefSeq" id="WP_226749575.1">
    <property type="nucleotide sequence ID" value="NZ_JAEINI020000001.1"/>
</dbReference>
<evidence type="ECO:0000256" key="11">
    <source>
        <dbReference type="ARBA" id="ARBA00048540"/>
    </source>
</evidence>
<dbReference type="PIRSF" id="PIRSF006268">
    <property type="entry name" value="ApbE"/>
    <property type="match status" value="1"/>
</dbReference>
<comment type="caution">
    <text evidence="14">The sequence shown here is derived from an EMBL/GenBank/DDBJ whole genome shotgun (WGS) entry which is preliminary data.</text>
</comment>
<evidence type="ECO:0000256" key="4">
    <source>
        <dbReference type="ARBA" id="ARBA00016337"/>
    </source>
</evidence>
<keyword evidence="9 12" id="KW-0460">Magnesium</keyword>
<comment type="function">
    <text evidence="13">Flavin transferase that catalyzes the transfer of the FMN moiety of FAD and its covalent binding to the hydroxyl group of a threonine residue in a target flavoprotein.</text>
</comment>
<gene>
    <name evidence="14" type="ORF">JAO78_001460</name>
</gene>
<dbReference type="Gene3D" id="3.10.520.10">
    <property type="entry name" value="ApbE-like domains"/>
    <property type="match status" value="1"/>
</dbReference>
<comment type="similarity">
    <text evidence="2 12 13">Belongs to the ApbE family.</text>
</comment>
<dbReference type="PROSITE" id="PS51257">
    <property type="entry name" value="PROKAR_LIPOPROTEIN"/>
    <property type="match status" value="1"/>
</dbReference>
<keyword evidence="7 12" id="KW-0479">Metal-binding</keyword>
<feature type="chain" id="PRO_5044956507" description="FAD:protein FMN transferase" evidence="13">
    <location>
        <begin position="18"/>
        <end position="337"/>
    </location>
</feature>
<evidence type="ECO:0000256" key="10">
    <source>
        <dbReference type="ARBA" id="ARBA00031306"/>
    </source>
</evidence>
<comment type="catalytic activity">
    <reaction evidence="11 12 13">
        <text>L-threonyl-[protein] + FAD = FMN-L-threonyl-[protein] + AMP + H(+)</text>
        <dbReference type="Rhea" id="RHEA:36847"/>
        <dbReference type="Rhea" id="RHEA-COMP:11060"/>
        <dbReference type="Rhea" id="RHEA-COMP:11061"/>
        <dbReference type="ChEBI" id="CHEBI:15378"/>
        <dbReference type="ChEBI" id="CHEBI:30013"/>
        <dbReference type="ChEBI" id="CHEBI:57692"/>
        <dbReference type="ChEBI" id="CHEBI:74257"/>
        <dbReference type="ChEBI" id="CHEBI:456215"/>
        <dbReference type="EC" id="2.7.1.180"/>
    </reaction>
</comment>
<accession>A0ABS8BZJ2</accession>
<evidence type="ECO:0000313" key="14">
    <source>
        <dbReference type="EMBL" id="MCB5225486.1"/>
    </source>
</evidence>
<dbReference type="InterPro" id="IPR003374">
    <property type="entry name" value="ApbE-like_sf"/>
</dbReference>
<keyword evidence="15" id="KW-1185">Reference proteome</keyword>
<keyword evidence="6 12" id="KW-0808">Transferase</keyword>
<keyword evidence="13" id="KW-0449">Lipoprotein</keyword>
<keyword evidence="13" id="KW-0472">Membrane</keyword>
<evidence type="ECO:0000256" key="13">
    <source>
        <dbReference type="RuleBase" id="RU363002"/>
    </source>
</evidence>
<name>A0ABS8BZJ2_9ALTE</name>
<feature type="signal peptide" evidence="13">
    <location>
        <begin position="1"/>
        <end position="17"/>
    </location>
</feature>
<comment type="cofactor">
    <cofactor evidence="1 13">
        <name>Mg(2+)</name>
        <dbReference type="ChEBI" id="CHEBI:18420"/>
    </cofactor>
</comment>
<proteinExistence type="inferred from homology"/>
<evidence type="ECO:0000256" key="3">
    <source>
        <dbReference type="ARBA" id="ARBA00011955"/>
    </source>
</evidence>
<dbReference type="EMBL" id="JAEINI020000001">
    <property type="protein sequence ID" value="MCB5225486.1"/>
    <property type="molecule type" value="Genomic_DNA"/>
</dbReference>
<evidence type="ECO:0000313" key="15">
    <source>
        <dbReference type="Proteomes" id="UP000633814"/>
    </source>
</evidence>
<comment type="subcellular location">
    <subcellularLocation>
        <location evidence="13">Cell inner membrane</location>
        <topology evidence="13">Lipid-anchor</topology>
        <orientation evidence="13">Periplasmic side</orientation>
    </subcellularLocation>
</comment>
<sequence length="337" mass="37360">MRFIRPLLILVFVILVAACQPQQTFPEYKVEGKTMGTYYVVKFYSDKEPDLTALQATFDSELELLNDLMSTYRPESELMRFNRQQSSEPFTLSPRTQLVIAEAIRVGHETQGVLDVTVAPLVELWGFGAQGRIEHAPDEQALIAIRQHVGIDKISLNGIELQKSDPRVSVDLSTIAKGYGVDQLAEILLAQGITRFLVDIGGEMRVGAAKPNGDWRVAIEKPIDHERAVQRIMAVNQIAVATSGDYRNYFEEDGIRYSHLIDPRTGKPIQHKTVSSTVLHASAMTADAYATALNVMSASEALAFANQQQLAALIIEKTDAGFVEHISDAFKPYLTQP</sequence>
<evidence type="ECO:0000256" key="1">
    <source>
        <dbReference type="ARBA" id="ARBA00001946"/>
    </source>
</evidence>
<protein>
    <recommendedName>
        <fullName evidence="4 12">FAD:protein FMN transferase</fullName>
        <ecNumber evidence="3 12">2.7.1.180</ecNumber>
    </recommendedName>
    <alternativeName>
        <fullName evidence="10 12">Flavin transferase</fullName>
    </alternativeName>
</protein>
<evidence type="ECO:0000256" key="9">
    <source>
        <dbReference type="ARBA" id="ARBA00022842"/>
    </source>
</evidence>
<evidence type="ECO:0000256" key="2">
    <source>
        <dbReference type="ARBA" id="ARBA00008282"/>
    </source>
</evidence>
<dbReference type="Proteomes" id="UP000633814">
    <property type="component" value="Unassembled WGS sequence"/>
</dbReference>
<evidence type="ECO:0000256" key="6">
    <source>
        <dbReference type="ARBA" id="ARBA00022679"/>
    </source>
</evidence>